<sequence length="477" mass="54064">MNVKKNYLYNLMYKILTMILPLVTVPYVSRVLNPEGVGTYAYTLSIVQYFVIIGMLGIGTYGNKMVAMARDNKENLSKTFLSIYSLQFILTLSSVFFYLIFVYVFMQEFRMIALIQTIYLLSIVIDCTWFFSGLEQFKKVVTRDVLIKVLGLISIFTFVKNEDDLVIYTIIMSLSVLIGQLIMWFYVKEYIIFTSVSWNDIFRHIKPTFVYFLPQVAAQVYFVLNKTMIGIFSTTIEVGIFDYADKILKVALAVVTSLGVVMLPRMSNTFAKGDIVKAKVYINKSLDFTTLLAVPIMLGLAGIAKELIPWYMGEDFNRSIPVLIIISPTILLMAWSGVFGAQYMVPLGKMKEFTISLYAGAIVNLTVNLLLIKPFGSIGAAVGTLSAELAVTLVQLFYVRKEINVLLVIPKTIKYLISGIIMYILVRYIGNTLGSSMLVTFLQIVFGAIIYFTFVIIFEIISKDGLIINEIKKRWKK</sequence>
<dbReference type="CDD" id="cd13128">
    <property type="entry name" value="MATE_Wzx_like"/>
    <property type="match status" value="1"/>
</dbReference>
<evidence type="ECO:0000256" key="2">
    <source>
        <dbReference type="ARBA" id="ARBA00022475"/>
    </source>
</evidence>
<feature type="transmembrane region" description="Helical" evidence="6">
    <location>
        <begin position="378"/>
        <end position="400"/>
    </location>
</feature>
<comment type="subcellular location">
    <subcellularLocation>
        <location evidence="1">Cell membrane</location>
        <topology evidence="1">Multi-pass membrane protein</topology>
    </subcellularLocation>
</comment>
<evidence type="ECO:0000256" key="5">
    <source>
        <dbReference type="ARBA" id="ARBA00023136"/>
    </source>
</evidence>
<dbReference type="PANTHER" id="PTHR30250">
    <property type="entry name" value="PST FAMILY PREDICTED COLANIC ACID TRANSPORTER"/>
    <property type="match status" value="1"/>
</dbReference>
<evidence type="ECO:0000256" key="1">
    <source>
        <dbReference type="ARBA" id="ARBA00004651"/>
    </source>
</evidence>
<feature type="transmembrane region" description="Helical" evidence="6">
    <location>
        <begin position="83"/>
        <end position="105"/>
    </location>
</feature>
<gene>
    <name evidence="7" type="ORF">A6K24_17595</name>
</gene>
<feature type="transmembrane region" description="Helical" evidence="6">
    <location>
        <begin position="40"/>
        <end position="62"/>
    </location>
</feature>
<dbReference type="PANTHER" id="PTHR30250:SF11">
    <property type="entry name" value="O-ANTIGEN TRANSPORTER-RELATED"/>
    <property type="match status" value="1"/>
</dbReference>
<feature type="transmembrane region" description="Helical" evidence="6">
    <location>
        <begin position="285"/>
        <end position="308"/>
    </location>
</feature>
<feature type="transmembrane region" description="Helical" evidence="6">
    <location>
        <begin position="247"/>
        <end position="264"/>
    </location>
</feature>
<feature type="transmembrane region" description="Helical" evidence="6">
    <location>
        <begin position="320"/>
        <end position="341"/>
    </location>
</feature>
<keyword evidence="8" id="KW-1185">Reference proteome</keyword>
<feature type="transmembrane region" description="Helical" evidence="6">
    <location>
        <begin position="412"/>
        <end position="430"/>
    </location>
</feature>
<organism evidence="7 8">
    <name type="scientific">Metabacillus litoralis</name>
    <dbReference type="NCBI Taxonomy" id="152268"/>
    <lineage>
        <taxon>Bacteria</taxon>
        <taxon>Bacillati</taxon>
        <taxon>Bacillota</taxon>
        <taxon>Bacilli</taxon>
        <taxon>Bacillales</taxon>
        <taxon>Bacillaceae</taxon>
        <taxon>Metabacillus</taxon>
    </lineage>
</organism>
<keyword evidence="3 6" id="KW-0812">Transmembrane</keyword>
<keyword evidence="5 6" id="KW-0472">Membrane</keyword>
<evidence type="ECO:0000256" key="3">
    <source>
        <dbReference type="ARBA" id="ARBA00022692"/>
    </source>
</evidence>
<feature type="transmembrane region" description="Helical" evidence="6">
    <location>
        <begin position="165"/>
        <end position="187"/>
    </location>
</feature>
<dbReference type="OrthoDB" id="9815702at2"/>
<dbReference type="STRING" id="152268.A6K24_17595"/>
<evidence type="ECO:0000256" key="6">
    <source>
        <dbReference type="SAM" id="Phobius"/>
    </source>
</evidence>
<comment type="caution">
    <text evidence="7">The sequence shown here is derived from an EMBL/GenBank/DDBJ whole genome shotgun (WGS) entry which is preliminary data.</text>
</comment>
<feature type="transmembrane region" description="Helical" evidence="6">
    <location>
        <begin position="7"/>
        <end position="28"/>
    </location>
</feature>
<dbReference type="Pfam" id="PF01943">
    <property type="entry name" value="Polysacc_synt"/>
    <property type="match status" value="1"/>
</dbReference>
<dbReference type="InterPro" id="IPR002797">
    <property type="entry name" value="Polysacc_synth"/>
</dbReference>
<protein>
    <submittedName>
        <fullName evidence="7">Transporter</fullName>
    </submittedName>
</protein>
<proteinExistence type="predicted"/>
<dbReference type="Proteomes" id="UP000078534">
    <property type="component" value="Unassembled WGS sequence"/>
</dbReference>
<keyword evidence="2" id="KW-1003">Cell membrane</keyword>
<dbReference type="InterPro" id="IPR050833">
    <property type="entry name" value="Poly_Biosynth_Transport"/>
</dbReference>
<evidence type="ECO:0000256" key="4">
    <source>
        <dbReference type="ARBA" id="ARBA00022989"/>
    </source>
</evidence>
<feature type="transmembrane region" description="Helical" evidence="6">
    <location>
        <begin position="436"/>
        <end position="458"/>
    </location>
</feature>
<dbReference type="GO" id="GO:0005886">
    <property type="term" value="C:plasma membrane"/>
    <property type="evidence" value="ECO:0007669"/>
    <property type="project" value="UniProtKB-SubCell"/>
</dbReference>
<reference evidence="8" key="1">
    <citation type="submission" date="2016-04" db="EMBL/GenBank/DDBJ databases">
        <authorList>
            <person name="Lyu Z."/>
            <person name="Lyu W."/>
        </authorList>
    </citation>
    <scope>NUCLEOTIDE SEQUENCE [LARGE SCALE GENOMIC DNA]</scope>
    <source>
        <strain evidence="8">C44</strain>
    </source>
</reference>
<feature type="transmembrane region" description="Helical" evidence="6">
    <location>
        <begin position="353"/>
        <end position="372"/>
    </location>
</feature>
<dbReference type="AlphaFoldDB" id="A0A179T4S9"/>
<accession>A0A179T4S9</accession>
<dbReference type="EMBL" id="LWSG01000005">
    <property type="protein sequence ID" value="OAS88189.1"/>
    <property type="molecule type" value="Genomic_DNA"/>
</dbReference>
<feature type="transmembrane region" description="Helical" evidence="6">
    <location>
        <begin position="111"/>
        <end position="131"/>
    </location>
</feature>
<keyword evidence="4 6" id="KW-1133">Transmembrane helix</keyword>
<evidence type="ECO:0000313" key="7">
    <source>
        <dbReference type="EMBL" id="OAS88189.1"/>
    </source>
</evidence>
<name>A0A179T4S9_9BACI</name>
<evidence type="ECO:0000313" key="8">
    <source>
        <dbReference type="Proteomes" id="UP000078534"/>
    </source>
</evidence>